<dbReference type="SUPFAM" id="SSF52540">
    <property type="entry name" value="P-loop containing nucleoside triphosphate hydrolases"/>
    <property type="match status" value="1"/>
</dbReference>
<evidence type="ECO:0000259" key="3">
    <source>
        <dbReference type="Pfam" id="PF17874"/>
    </source>
</evidence>
<protein>
    <submittedName>
        <fullName evidence="4">Uncharacterized protein</fullName>
    </submittedName>
</protein>
<dbReference type="KEGG" id="kphy:AOZ06_47215"/>
<dbReference type="AlphaFoldDB" id="A0A0N9IF76"/>
<dbReference type="PRINTS" id="PR00364">
    <property type="entry name" value="DISEASERSIST"/>
</dbReference>
<dbReference type="SUPFAM" id="SSF48452">
    <property type="entry name" value="TPR-like"/>
    <property type="match status" value="1"/>
</dbReference>
<dbReference type="PANTHER" id="PTHR47691">
    <property type="entry name" value="REGULATOR-RELATED"/>
    <property type="match status" value="1"/>
</dbReference>
<dbReference type="InterPro" id="IPR019734">
    <property type="entry name" value="TPR_rpt"/>
</dbReference>
<proteinExistence type="predicted"/>
<dbReference type="Pfam" id="PF17874">
    <property type="entry name" value="TPR_MalT"/>
    <property type="match status" value="1"/>
</dbReference>
<dbReference type="EMBL" id="CP012752">
    <property type="protein sequence ID" value="ALG13449.1"/>
    <property type="molecule type" value="Genomic_DNA"/>
</dbReference>
<dbReference type="InterPro" id="IPR027417">
    <property type="entry name" value="P-loop_NTPase"/>
</dbReference>
<sequence>MVTLDQWLAESSGPLVAVISGAGGVGKTTLALQWLHRVRKGFPDGMLHADLGTFSSSGPAAPDQILEFFLLALGARAKDIPSGLPQRQALYRSMTADRAMIVLLDDAVSAAQVRPLLPAHGNTVVVVTSRRRLAGLSLDSARFVELGPLSVEDSVQLMDNIVGAGRLERERSQAEEIARLCGGMPLALSLVGARLSARPHRPVSREVGTLRSDDRLATLTVDESSVEAVFDVSYGELDSTPARAYRMCALHPGRQFSLDAAAAATGEEPDEVEESLGELVDCHLIAEVSDRRFRYHDLLRLHARRQAEWADSRTDREAAVRRMADWYLDRSAAAEVVLRPTRRRVGSRFQVPPRQPFQSHNEALRWLTLERHNLLDAVRAAAEHGWDEATWEFCEALWGFFLHARHYDDWLEIHKLGIPAAHRTGNTTAEARLRTQRVFALANLQRYDEALEEGAVALELAKQAHDEFTEAALLFEVAGAFLGRGDLDAALRHFRQAEQLRNRIGTDRAAALCRRRIGETLIRLGRLEEALTTLLGVADEVSGSDQAEHARVLTILGSLYLELDRGPEAASALAEALRTARELGSAHYEAEALVVLGDAALRQGDTENARRHWTAARDHYSSSGDPKATDLSVRLASIPLPRNRDS</sequence>
<gene>
    <name evidence="4" type="ORF">AOZ06_47215</name>
</gene>
<keyword evidence="5" id="KW-1185">Reference proteome</keyword>
<feature type="domain" description="MalT-like TPR region" evidence="3">
    <location>
        <begin position="438"/>
        <end position="612"/>
    </location>
</feature>
<feature type="domain" description="NB-ARC" evidence="2">
    <location>
        <begin position="4"/>
        <end position="166"/>
    </location>
</feature>
<feature type="region of interest" description="Disordered" evidence="1">
    <location>
        <begin position="615"/>
        <end position="646"/>
    </location>
</feature>
<evidence type="ECO:0000256" key="1">
    <source>
        <dbReference type="SAM" id="MobiDB-lite"/>
    </source>
</evidence>
<dbReference type="Gene3D" id="1.10.8.430">
    <property type="entry name" value="Helical domain of apoptotic protease-activating factors"/>
    <property type="match status" value="1"/>
</dbReference>
<dbReference type="InterPro" id="IPR042197">
    <property type="entry name" value="Apaf_helical"/>
</dbReference>
<dbReference type="GO" id="GO:0043531">
    <property type="term" value="F:ADP binding"/>
    <property type="evidence" value="ECO:0007669"/>
    <property type="project" value="InterPro"/>
</dbReference>
<evidence type="ECO:0000259" key="2">
    <source>
        <dbReference type="Pfam" id="PF00931"/>
    </source>
</evidence>
<evidence type="ECO:0000313" key="4">
    <source>
        <dbReference type="EMBL" id="ALG13449.1"/>
    </source>
</evidence>
<dbReference type="Gene3D" id="3.40.50.300">
    <property type="entry name" value="P-loop containing nucleotide triphosphate hydrolases"/>
    <property type="match status" value="1"/>
</dbReference>
<dbReference type="STRING" id="860235.AOZ06_47215"/>
<evidence type="ECO:0000313" key="5">
    <source>
        <dbReference type="Proteomes" id="UP000063699"/>
    </source>
</evidence>
<dbReference type="SMART" id="SM00028">
    <property type="entry name" value="TPR"/>
    <property type="match status" value="3"/>
</dbReference>
<dbReference type="Pfam" id="PF00931">
    <property type="entry name" value="NB-ARC"/>
    <property type="match status" value="1"/>
</dbReference>
<accession>A0A0N9IF76</accession>
<name>A0A0N9IF76_9PSEU</name>
<dbReference type="Gene3D" id="1.25.40.10">
    <property type="entry name" value="Tetratricopeptide repeat domain"/>
    <property type="match status" value="2"/>
</dbReference>
<dbReference type="InterPro" id="IPR011990">
    <property type="entry name" value="TPR-like_helical_dom_sf"/>
</dbReference>
<dbReference type="InterPro" id="IPR002182">
    <property type="entry name" value="NB-ARC"/>
</dbReference>
<dbReference type="InterPro" id="IPR041617">
    <property type="entry name" value="TPR_MalT"/>
</dbReference>
<organism evidence="4 5">
    <name type="scientific">Kibdelosporangium phytohabitans</name>
    <dbReference type="NCBI Taxonomy" id="860235"/>
    <lineage>
        <taxon>Bacteria</taxon>
        <taxon>Bacillati</taxon>
        <taxon>Actinomycetota</taxon>
        <taxon>Actinomycetes</taxon>
        <taxon>Pseudonocardiales</taxon>
        <taxon>Pseudonocardiaceae</taxon>
        <taxon>Kibdelosporangium</taxon>
    </lineage>
</organism>
<dbReference type="Proteomes" id="UP000063699">
    <property type="component" value="Chromosome"/>
</dbReference>
<reference evidence="4 5" key="1">
    <citation type="submission" date="2015-07" db="EMBL/GenBank/DDBJ databases">
        <title>Genome sequencing of Kibdelosporangium phytohabitans.</title>
        <authorList>
            <person name="Qin S."/>
            <person name="Xing K."/>
        </authorList>
    </citation>
    <scope>NUCLEOTIDE SEQUENCE [LARGE SCALE GENOMIC DNA]</scope>
    <source>
        <strain evidence="4 5">KLBMP1111</strain>
    </source>
</reference>
<dbReference type="PANTHER" id="PTHR47691:SF3">
    <property type="entry name" value="HTH-TYPE TRANSCRIPTIONAL REGULATOR RV0890C-RELATED"/>
    <property type="match status" value="1"/>
</dbReference>